<feature type="transmembrane region" description="Helical" evidence="2">
    <location>
        <begin position="88"/>
        <end position="105"/>
    </location>
</feature>
<dbReference type="PANTHER" id="PTHR43156">
    <property type="entry name" value="STAGE II SPORULATION PROTEIN E-RELATED"/>
    <property type="match status" value="1"/>
</dbReference>
<feature type="transmembrane region" description="Helical" evidence="2">
    <location>
        <begin position="291"/>
        <end position="310"/>
    </location>
</feature>
<feature type="transmembrane region" description="Helical" evidence="2">
    <location>
        <begin position="243"/>
        <end position="263"/>
    </location>
</feature>
<dbReference type="GO" id="GO:0016791">
    <property type="term" value="F:phosphatase activity"/>
    <property type="evidence" value="ECO:0007669"/>
    <property type="project" value="TreeGrafter"/>
</dbReference>
<feature type="transmembrane region" description="Helical" evidence="2">
    <location>
        <begin position="30"/>
        <end position="49"/>
    </location>
</feature>
<feature type="transmembrane region" description="Helical" evidence="2">
    <location>
        <begin position="143"/>
        <end position="162"/>
    </location>
</feature>
<evidence type="ECO:0000256" key="1">
    <source>
        <dbReference type="ARBA" id="ARBA00022801"/>
    </source>
</evidence>
<feature type="transmembrane region" description="Helical" evidence="2">
    <location>
        <begin position="117"/>
        <end position="136"/>
    </location>
</feature>
<evidence type="ECO:0000313" key="4">
    <source>
        <dbReference type="EMBL" id="MBC8533257.1"/>
    </source>
</evidence>
<dbReference type="PROSITE" id="PS51746">
    <property type="entry name" value="PPM_2"/>
    <property type="match status" value="1"/>
</dbReference>
<dbReference type="Proteomes" id="UP000651482">
    <property type="component" value="Unassembled WGS sequence"/>
</dbReference>
<dbReference type="InterPro" id="IPR001932">
    <property type="entry name" value="PPM-type_phosphatase-like_dom"/>
</dbReference>
<dbReference type="Gene3D" id="3.60.40.10">
    <property type="entry name" value="PPM-type phosphatase domain"/>
    <property type="match status" value="1"/>
</dbReference>
<evidence type="ECO:0000313" key="5">
    <source>
        <dbReference type="Proteomes" id="UP000651482"/>
    </source>
</evidence>
<dbReference type="Pfam" id="PF19732">
    <property type="entry name" value="SpoIIE_N"/>
    <property type="match status" value="1"/>
</dbReference>
<protein>
    <submittedName>
        <fullName evidence="4">SpoIIE family protein phosphatase</fullName>
    </submittedName>
</protein>
<gene>
    <name evidence="4" type="ORF">IAG03_04420</name>
</gene>
<keyword evidence="2" id="KW-0812">Transmembrane</keyword>
<accession>A0A926D8D5</accession>
<evidence type="ECO:0000259" key="3">
    <source>
        <dbReference type="PROSITE" id="PS51746"/>
    </source>
</evidence>
<dbReference type="InterPro" id="IPR045768">
    <property type="entry name" value="SpoIIE_N"/>
</dbReference>
<comment type="caution">
    <text evidence="4">The sequence shown here is derived from an EMBL/GenBank/DDBJ whole genome shotgun (WGS) entry which is preliminary data.</text>
</comment>
<sequence>MEKEKAAVQKTGEVLAKLRESLRAEPVRKLGVSLLHFVVGFLFSHSVVFGQYAPFGVVAVSAVSYGNMWFAAAGAVLGYLFSPLLSIPARYIAATLAVAAIRWTLNDLDRLKNHFAFAPVVSFLPMLATGLTVVFANRTMRNAAAMYVAEALLSAGSAYFFARAARVLSARRTVSSLDVQDVASLTLVFSTALLILSGVELWKFSVLQIVVGLMVLLFSRYGGISAGAVAGIAAGAVMGLSSAGLTALSGAYALGGLVAGIFAPLGRLAGAVAYVVATGMASLQVGNDPAVVSGLYSAAAAAGLFLACPVKKLRIAGLFRAPDASLQNEGLRRSVILKLSHASHALGHVSETVEEISGKLSSLCAPDMGGVYKLAVEEACMGCGLKLYCWEKNYSENMDALQHLTACFQKNGVVLQEDFLPDLQERCGRLPELTAAINQRYREFMAREAAQRRVAQVREMVADQFQTTAQILGDLSQEMELFERFDFEAAAKIGEALRGHGMIPIEVSCRTDRYGRMTVEIEAAKPGKKPVNRLALMREVSRVCGRTFSPPCVSMTAKLCKIQFSEQAALHVSIGSAQHICGNGELCGDSYACFQDGTGRQIAIVSDGMGTGGRAAVDGALATGVMEMLLKAGIGFDCALRIVNSALIAKSGEESLATVDVAALDLFSGKLELRKAGAPISFLRKNGQAIRVEAPALPVGILKDAEFAKADAELRPGDLLVLLTDGVVSTGEKWICDLIEDWKESDPQILAEEIVRRAQSERTDGHDDDITAIVLRIEEVKRAIV</sequence>
<dbReference type="SUPFAM" id="SSF81606">
    <property type="entry name" value="PP2C-like"/>
    <property type="match status" value="1"/>
</dbReference>
<dbReference type="SMART" id="SM00331">
    <property type="entry name" value="PP2C_SIG"/>
    <property type="match status" value="1"/>
</dbReference>
<dbReference type="RefSeq" id="WP_249318604.1">
    <property type="nucleotide sequence ID" value="NZ_JACRSN010000005.1"/>
</dbReference>
<dbReference type="EMBL" id="JACRSN010000005">
    <property type="protein sequence ID" value="MBC8533257.1"/>
    <property type="molecule type" value="Genomic_DNA"/>
</dbReference>
<feature type="domain" description="PPM-type phosphatase" evidence="3">
    <location>
        <begin position="571"/>
        <end position="777"/>
    </location>
</feature>
<feature type="transmembrane region" description="Helical" evidence="2">
    <location>
        <begin position="209"/>
        <end position="237"/>
    </location>
</feature>
<dbReference type="InterPro" id="IPR036457">
    <property type="entry name" value="PPM-type-like_dom_sf"/>
</dbReference>
<reference evidence="4" key="1">
    <citation type="submission" date="2020-08" db="EMBL/GenBank/DDBJ databases">
        <title>Genome public.</title>
        <authorList>
            <person name="Liu C."/>
            <person name="Sun Q."/>
        </authorList>
    </citation>
    <scope>NUCLEOTIDE SEQUENCE</scope>
    <source>
        <strain evidence="4">NSJ-40</strain>
    </source>
</reference>
<name>A0A926D8D5_9FIRM</name>
<keyword evidence="5" id="KW-1185">Reference proteome</keyword>
<proteinExistence type="predicted"/>
<dbReference type="AlphaFoldDB" id="A0A926D8D5"/>
<evidence type="ECO:0000256" key="2">
    <source>
        <dbReference type="SAM" id="Phobius"/>
    </source>
</evidence>
<organism evidence="4 5">
    <name type="scientific">Yeguia hominis</name>
    <dbReference type="NCBI Taxonomy" id="2763662"/>
    <lineage>
        <taxon>Bacteria</taxon>
        <taxon>Bacillati</taxon>
        <taxon>Bacillota</taxon>
        <taxon>Clostridia</taxon>
        <taxon>Eubacteriales</taxon>
        <taxon>Yeguiaceae</taxon>
        <taxon>Yeguia</taxon>
    </lineage>
</organism>
<feature type="transmembrane region" description="Helical" evidence="2">
    <location>
        <begin position="55"/>
        <end position="81"/>
    </location>
</feature>
<dbReference type="PANTHER" id="PTHR43156:SF2">
    <property type="entry name" value="STAGE II SPORULATION PROTEIN E"/>
    <property type="match status" value="1"/>
</dbReference>
<keyword evidence="2" id="KW-1133">Transmembrane helix</keyword>
<keyword evidence="2" id="KW-0472">Membrane</keyword>
<feature type="transmembrane region" description="Helical" evidence="2">
    <location>
        <begin position="182"/>
        <end position="202"/>
    </location>
</feature>
<dbReference type="Pfam" id="PF07228">
    <property type="entry name" value="SpoIIE"/>
    <property type="match status" value="1"/>
</dbReference>
<keyword evidence="1" id="KW-0378">Hydrolase</keyword>
<dbReference type="InterPro" id="IPR052016">
    <property type="entry name" value="Bact_Sigma-Reg"/>
</dbReference>